<keyword evidence="6 7" id="KW-0472">Membrane</keyword>
<feature type="transmembrane region" description="Helical" evidence="7">
    <location>
        <begin position="317"/>
        <end position="340"/>
    </location>
</feature>
<dbReference type="Pfam" id="PF07690">
    <property type="entry name" value="MFS_1"/>
    <property type="match status" value="1"/>
</dbReference>
<dbReference type="NCBIfam" id="TIGR00711">
    <property type="entry name" value="efflux_EmrB"/>
    <property type="match status" value="1"/>
</dbReference>
<evidence type="ECO:0000256" key="1">
    <source>
        <dbReference type="ARBA" id="ARBA00004651"/>
    </source>
</evidence>
<feature type="transmembrane region" description="Helical" evidence="7">
    <location>
        <begin position="412"/>
        <end position="432"/>
    </location>
</feature>
<keyword evidence="5 7" id="KW-1133">Transmembrane helix</keyword>
<proteinExistence type="predicted"/>
<feature type="transmembrane region" description="Helical" evidence="7">
    <location>
        <begin position="123"/>
        <end position="143"/>
    </location>
</feature>
<evidence type="ECO:0000256" key="7">
    <source>
        <dbReference type="SAM" id="Phobius"/>
    </source>
</evidence>
<keyword evidence="2" id="KW-0813">Transport</keyword>
<dbReference type="InterPro" id="IPR036259">
    <property type="entry name" value="MFS_trans_sf"/>
</dbReference>
<comment type="subcellular location">
    <subcellularLocation>
        <location evidence="1">Cell membrane</location>
        <topology evidence="1">Multi-pass membrane protein</topology>
    </subcellularLocation>
</comment>
<evidence type="ECO:0000313" key="9">
    <source>
        <dbReference type="EMBL" id="CAA9356298.1"/>
    </source>
</evidence>
<dbReference type="InterPro" id="IPR011701">
    <property type="entry name" value="MFS"/>
</dbReference>
<dbReference type="Gene3D" id="1.20.1250.20">
    <property type="entry name" value="MFS general substrate transporter like domains"/>
    <property type="match status" value="1"/>
</dbReference>
<accession>A0A6J4MCW2</accession>
<dbReference type="AlphaFoldDB" id="A0A6J4MCW2"/>
<gene>
    <name evidence="9" type="ORF">AVDCRST_MAG07-3386</name>
</gene>
<dbReference type="Gene3D" id="1.20.1720.10">
    <property type="entry name" value="Multidrug resistance protein D"/>
    <property type="match status" value="1"/>
</dbReference>
<name>A0A6J4MCW2_9ACTN</name>
<feature type="transmembrane region" description="Helical" evidence="7">
    <location>
        <begin position="372"/>
        <end position="400"/>
    </location>
</feature>
<sequence>MSLADPAPPTASTVDPAPPALHKGMALTVLAISQLMVVLDATIVNVALERIQVALSFTSQSDLQWIVTGYALTFGGFLLLGGKLADRLGRRRVFIWGAVLFAVASLLGGIAESQSLLIAARALQGLGGALMSPAALSLLTVVFAEGKERDRALGIWAAITAGGAAIGLILGGVLTEYLSWRWVFFVNVPIALIAVLGALRYVPESKDETARGFDVPGAVLVTGGLMALVYGLVQVNDDAVSTTVKTATFVAALLLLGAFAVVQRRSASPLVPFRLFKNRSVLGADVGALLIGAGIFGIFFFLTLWMQVLNGYSPIEAGFAFLPMTLLIGVGAAISAQLLGRIGPRPLLLVGPTLSAAGLLLLALRLQPDSSYLTVVLPSLALVAVGMGLAFVALTSAAVAGVPQDDSGIASALLNAGQQVGGALGLAVLTAVSTARTSSLLPDGVGGLEGLAAEPGASGPPDPAFMAQVFDAVNEGWALGFGVAAAFLAGAALVAASLVRVSKEDAAKALKEGVAAG</sequence>
<feature type="transmembrane region" description="Helical" evidence="7">
    <location>
        <begin position="476"/>
        <end position="499"/>
    </location>
</feature>
<feature type="transmembrane region" description="Helical" evidence="7">
    <location>
        <begin position="239"/>
        <end position="262"/>
    </location>
</feature>
<keyword evidence="4 7" id="KW-0812">Transmembrane</keyword>
<evidence type="ECO:0000256" key="5">
    <source>
        <dbReference type="ARBA" id="ARBA00022989"/>
    </source>
</evidence>
<evidence type="ECO:0000256" key="2">
    <source>
        <dbReference type="ARBA" id="ARBA00022448"/>
    </source>
</evidence>
<feature type="transmembrane region" description="Helical" evidence="7">
    <location>
        <begin position="347"/>
        <end position="366"/>
    </location>
</feature>
<feature type="transmembrane region" description="Helical" evidence="7">
    <location>
        <begin position="93"/>
        <end position="111"/>
    </location>
</feature>
<evidence type="ECO:0000256" key="6">
    <source>
        <dbReference type="ARBA" id="ARBA00023136"/>
    </source>
</evidence>
<dbReference type="EMBL" id="CADCUB010000161">
    <property type="protein sequence ID" value="CAA9356298.1"/>
    <property type="molecule type" value="Genomic_DNA"/>
</dbReference>
<dbReference type="GO" id="GO:0022857">
    <property type="term" value="F:transmembrane transporter activity"/>
    <property type="evidence" value="ECO:0007669"/>
    <property type="project" value="InterPro"/>
</dbReference>
<dbReference type="InterPro" id="IPR020846">
    <property type="entry name" value="MFS_dom"/>
</dbReference>
<dbReference type="InterPro" id="IPR005829">
    <property type="entry name" value="Sugar_transporter_CS"/>
</dbReference>
<dbReference type="InterPro" id="IPR004638">
    <property type="entry name" value="EmrB-like"/>
</dbReference>
<feature type="transmembrane region" description="Helical" evidence="7">
    <location>
        <begin position="63"/>
        <end position="81"/>
    </location>
</feature>
<dbReference type="PANTHER" id="PTHR42718:SF46">
    <property type="entry name" value="BLR6921 PROTEIN"/>
    <property type="match status" value="1"/>
</dbReference>
<dbReference type="PROSITE" id="PS00216">
    <property type="entry name" value="SUGAR_TRANSPORT_1"/>
    <property type="match status" value="1"/>
</dbReference>
<dbReference type="CDD" id="cd17321">
    <property type="entry name" value="MFS_MMR_MDR_like"/>
    <property type="match status" value="1"/>
</dbReference>
<feature type="transmembrane region" description="Helical" evidence="7">
    <location>
        <begin position="155"/>
        <end position="174"/>
    </location>
</feature>
<reference evidence="9" key="1">
    <citation type="submission" date="2020-02" db="EMBL/GenBank/DDBJ databases">
        <authorList>
            <person name="Meier V. D."/>
        </authorList>
    </citation>
    <scope>NUCLEOTIDE SEQUENCE</scope>
    <source>
        <strain evidence="9">AVDCRST_MAG07</strain>
    </source>
</reference>
<evidence type="ECO:0000256" key="3">
    <source>
        <dbReference type="ARBA" id="ARBA00022475"/>
    </source>
</evidence>
<evidence type="ECO:0000259" key="8">
    <source>
        <dbReference type="PROSITE" id="PS50850"/>
    </source>
</evidence>
<feature type="transmembrane region" description="Helical" evidence="7">
    <location>
        <begin position="282"/>
        <end position="305"/>
    </location>
</feature>
<protein>
    <submittedName>
        <fullName evidence="9">Uncharacterized MFS-type transporter</fullName>
    </submittedName>
</protein>
<feature type="transmembrane region" description="Helical" evidence="7">
    <location>
        <begin position="213"/>
        <end position="233"/>
    </location>
</feature>
<evidence type="ECO:0000256" key="4">
    <source>
        <dbReference type="ARBA" id="ARBA00022692"/>
    </source>
</evidence>
<feature type="domain" description="Major facilitator superfamily (MFS) profile" evidence="8">
    <location>
        <begin position="26"/>
        <end position="503"/>
    </location>
</feature>
<dbReference type="PROSITE" id="PS50850">
    <property type="entry name" value="MFS"/>
    <property type="match status" value="1"/>
</dbReference>
<feature type="transmembrane region" description="Helical" evidence="7">
    <location>
        <begin position="180"/>
        <end position="201"/>
    </location>
</feature>
<organism evidence="9">
    <name type="scientific">uncultured Frankineae bacterium</name>
    <dbReference type="NCBI Taxonomy" id="437475"/>
    <lineage>
        <taxon>Bacteria</taxon>
        <taxon>Bacillati</taxon>
        <taxon>Actinomycetota</taxon>
        <taxon>Actinomycetes</taxon>
        <taxon>Frankiales</taxon>
        <taxon>environmental samples</taxon>
    </lineage>
</organism>
<dbReference type="PANTHER" id="PTHR42718">
    <property type="entry name" value="MAJOR FACILITATOR SUPERFAMILY MULTIDRUG TRANSPORTER MFSC"/>
    <property type="match status" value="1"/>
</dbReference>
<dbReference type="GO" id="GO:0005886">
    <property type="term" value="C:plasma membrane"/>
    <property type="evidence" value="ECO:0007669"/>
    <property type="project" value="UniProtKB-SubCell"/>
</dbReference>
<keyword evidence="3" id="KW-1003">Cell membrane</keyword>
<dbReference type="SUPFAM" id="SSF103473">
    <property type="entry name" value="MFS general substrate transporter"/>
    <property type="match status" value="1"/>
</dbReference>